<proteinExistence type="predicted"/>
<comment type="caution">
    <text evidence="1">The sequence shown here is derived from an EMBL/GenBank/DDBJ whole genome shotgun (WGS) entry which is preliminary data.</text>
</comment>
<organism evidence="1 2">
    <name type="scientific">Bacteroides fragilis str. 1007-1-F #10</name>
    <dbReference type="NCBI Taxonomy" id="1339295"/>
    <lineage>
        <taxon>Bacteria</taxon>
        <taxon>Pseudomonadati</taxon>
        <taxon>Bacteroidota</taxon>
        <taxon>Bacteroidia</taxon>
        <taxon>Bacteroidales</taxon>
        <taxon>Bacteroidaceae</taxon>
        <taxon>Bacteroides</taxon>
    </lineage>
</organism>
<name>A0AAN4MZ58_BACFG</name>
<protein>
    <submittedName>
        <fullName evidence="1">Uncharacterized protein</fullName>
    </submittedName>
</protein>
<gene>
    <name evidence="1" type="ORF">M104_2700</name>
</gene>
<sequence>MRSVCNPVLYYTCFDKSVSKQTSGNNNKMAGKYAVRISR</sequence>
<evidence type="ECO:0000313" key="2">
    <source>
        <dbReference type="Proteomes" id="UP000022433"/>
    </source>
</evidence>
<dbReference type="AlphaFoldDB" id="A0AAN4MZ58"/>
<dbReference type="Proteomes" id="UP000022433">
    <property type="component" value="Unassembled WGS sequence"/>
</dbReference>
<evidence type="ECO:0000313" key="1">
    <source>
        <dbReference type="EMBL" id="EYA14220.1"/>
    </source>
</evidence>
<accession>A0AAN4MZ58</accession>
<reference evidence="1 2" key="1">
    <citation type="submission" date="2014-02" db="EMBL/GenBank/DDBJ databases">
        <authorList>
            <person name="Sears C."/>
            <person name="Carroll K."/>
            <person name="Sack B.R."/>
            <person name="Qadri F."/>
            <person name="Myers L.L."/>
            <person name="Chung G.-T."/>
            <person name="Escheverria P."/>
            <person name="Fraser C.M."/>
            <person name="Sadzewicz L."/>
            <person name="Shefchek K.A."/>
            <person name="Tallon L."/>
            <person name="Das S.P."/>
            <person name="Daugherty S."/>
            <person name="Mongodin E.F."/>
        </authorList>
    </citation>
    <scope>NUCLEOTIDE SEQUENCE [LARGE SCALE GENOMIC DNA]</scope>
    <source>
        <strain evidence="1 2">1007-1-F #10</strain>
    </source>
</reference>
<dbReference type="EMBL" id="JGEA01000025">
    <property type="protein sequence ID" value="EYA14220.1"/>
    <property type="molecule type" value="Genomic_DNA"/>
</dbReference>